<dbReference type="AlphaFoldDB" id="A0A2G9UNI6"/>
<dbReference type="InterPro" id="IPR001357">
    <property type="entry name" value="BRCT_dom"/>
</dbReference>
<organism evidence="2 3">
    <name type="scientific">Teladorsagia circumcincta</name>
    <name type="common">Brown stomach worm</name>
    <name type="synonym">Ostertagia circumcincta</name>
    <dbReference type="NCBI Taxonomy" id="45464"/>
    <lineage>
        <taxon>Eukaryota</taxon>
        <taxon>Metazoa</taxon>
        <taxon>Ecdysozoa</taxon>
        <taxon>Nematoda</taxon>
        <taxon>Chromadorea</taxon>
        <taxon>Rhabditida</taxon>
        <taxon>Rhabditina</taxon>
        <taxon>Rhabditomorpha</taxon>
        <taxon>Strongyloidea</taxon>
        <taxon>Trichostrongylidae</taxon>
        <taxon>Teladorsagia</taxon>
    </lineage>
</organism>
<evidence type="ECO:0000259" key="1">
    <source>
        <dbReference type="PROSITE" id="PS50172"/>
    </source>
</evidence>
<accession>A0A2G9UNI6</accession>
<feature type="domain" description="BRCT" evidence="1">
    <location>
        <begin position="1"/>
        <end position="23"/>
    </location>
</feature>
<dbReference type="OrthoDB" id="194358at2759"/>
<sequence>MGVDWLKECIRAGKTVPHLHYEVSKLRYMENDVVSDSLSRCRKSKEKMEPSLFHGCVFYLLSKRYKGIDDRRLLPDLVRLGGGEIAVSEPQYKSIMLPPFHAPQLSSPIFVVYDVTHTSNIPSKFHRCPKEYNMVSAQWVIECVMEYAIKPVA</sequence>
<feature type="domain" description="BRCT" evidence="1">
    <location>
        <begin position="48"/>
        <end position="153"/>
    </location>
</feature>
<reference evidence="2 3" key="1">
    <citation type="submission" date="2015-09" db="EMBL/GenBank/DDBJ databases">
        <title>Draft genome of the parasitic nematode Teladorsagia circumcincta isolate WARC Sus (inbred).</title>
        <authorList>
            <person name="Mitreva M."/>
        </authorList>
    </citation>
    <scope>NUCLEOTIDE SEQUENCE [LARGE SCALE GENOMIC DNA]</scope>
    <source>
        <strain evidence="2 3">S</strain>
    </source>
</reference>
<dbReference type="Proteomes" id="UP000230423">
    <property type="component" value="Unassembled WGS sequence"/>
</dbReference>
<dbReference type="PROSITE" id="PS50172">
    <property type="entry name" value="BRCT"/>
    <property type="match status" value="2"/>
</dbReference>
<keyword evidence="3" id="KW-1185">Reference proteome</keyword>
<evidence type="ECO:0000313" key="2">
    <source>
        <dbReference type="EMBL" id="PIO71859.1"/>
    </source>
</evidence>
<evidence type="ECO:0000313" key="3">
    <source>
        <dbReference type="Proteomes" id="UP000230423"/>
    </source>
</evidence>
<protein>
    <recommendedName>
        <fullName evidence="1">BRCT domain-containing protein</fullName>
    </recommendedName>
</protein>
<proteinExistence type="predicted"/>
<dbReference type="InterPro" id="IPR036420">
    <property type="entry name" value="BRCT_dom_sf"/>
</dbReference>
<name>A0A2G9UNI6_TELCI</name>
<dbReference type="Gene3D" id="3.40.50.10190">
    <property type="entry name" value="BRCT domain"/>
    <property type="match status" value="1"/>
</dbReference>
<dbReference type="SUPFAM" id="SSF52113">
    <property type="entry name" value="BRCT domain"/>
    <property type="match status" value="1"/>
</dbReference>
<gene>
    <name evidence="2" type="ORF">TELCIR_06232</name>
</gene>
<dbReference type="EMBL" id="KZ345826">
    <property type="protein sequence ID" value="PIO71859.1"/>
    <property type="molecule type" value="Genomic_DNA"/>
</dbReference>